<sequence length="476" mass="51228">MLKKLRFPDWIIPAVITSGIMTLRSREKLAIQLCEIIQGVLSSHISDLPRLEGESPVPPNSRTIMTARPTASTPVGATVNITVPPEWFISISAISRKTYHQAIFIQTNIRNNSSTFKSDYGTSGNMPDAISGSTTFPIAPRNTPVELNIAAYYADSPGKLTAKAIRDPKYASSKLDVHSSTKPPTAAPDVPDYVTYFIFVEDTSDAAQVAGSGQFDDAVLTIHIVKTNPNPIPPPPPSNVIPGYNPVLDRPRPSTLENYLRAYDVVFLLDDSGSMQGERWTEAKNALDGLANYILERGWDSDGIDLRFLNSNDLFQFKDLTGVQDKGKVAAAIAKVSPNGSTPTGARTQTILGAHIDKLNAAKGTSLYGEIKPLDLICITDGEPNDDDAHELTKMLIEAGNKIKAGPHHPNSLGVQFVQIGGDVKAAEALGKLVQADTGNIVDTVPYAGPGTISPDKLERILLGGLHPNIRALRVP</sequence>
<dbReference type="Proteomes" id="UP000467700">
    <property type="component" value="Unassembled WGS sequence"/>
</dbReference>
<dbReference type="OrthoDB" id="2142040at2759"/>
<comment type="caution">
    <text evidence="2">The sequence shown here is derived from an EMBL/GenBank/DDBJ whole genome shotgun (WGS) entry which is preliminary data.</text>
</comment>
<dbReference type="PROSITE" id="PS50234">
    <property type="entry name" value="VWFA"/>
    <property type="match status" value="1"/>
</dbReference>
<dbReference type="InterPro" id="IPR036465">
    <property type="entry name" value="vWFA_dom_sf"/>
</dbReference>
<evidence type="ECO:0000313" key="2">
    <source>
        <dbReference type="EMBL" id="CAA7270103.1"/>
    </source>
</evidence>
<organism evidence="2 3">
    <name type="scientific">Cyclocybe aegerita</name>
    <name type="common">Black poplar mushroom</name>
    <name type="synonym">Agrocybe aegerita</name>
    <dbReference type="NCBI Taxonomy" id="1973307"/>
    <lineage>
        <taxon>Eukaryota</taxon>
        <taxon>Fungi</taxon>
        <taxon>Dikarya</taxon>
        <taxon>Basidiomycota</taxon>
        <taxon>Agaricomycotina</taxon>
        <taxon>Agaricomycetes</taxon>
        <taxon>Agaricomycetidae</taxon>
        <taxon>Agaricales</taxon>
        <taxon>Agaricineae</taxon>
        <taxon>Bolbitiaceae</taxon>
        <taxon>Cyclocybe</taxon>
    </lineage>
</organism>
<dbReference type="InterPro" id="IPR002035">
    <property type="entry name" value="VWF_A"/>
</dbReference>
<dbReference type="Gene3D" id="3.40.50.410">
    <property type="entry name" value="von Willebrand factor, type A domain"/>
    <property type="match status" value="1"/>
</dbReference>
<accession>A0A8S0XS78</accession>
<dbReference type="Pfam" id="PF00092">
    <property type="entry name" value="VWA"/>
    <property type="match status" value="1"/>
</dbReference>
<proteinExistence type="predicted"/>
<evidence type="ECO:0000313" key="3">
    <source>
        <dbReference type="Proteomes" id="UP000467700"/>
    </source>
</evidence>
<gene>
    <name evidence="2" type="ORF">AAE3_LOCUS12345</name>
</gene>
<protein>
    <recommendedName>
        <fullName evidence="1">VWFA domain-containing protein</fullName>
    </recommendedName>
</protein>
<keyword evidence="3" id="KW-1185">Reference proteome</keyword>
<dbReference type="PANTHER" id="PTHR34706">
    <property type="entry name" value="SLR1338 PROTEIN"/>
    <property type="match status" value="1"/>
</dbReference>
<name>A0A8S0XS78_CYCAE</name>
<reference evidence="2 3" key="1">
    <citation type="submission" date="2020-01" db="EMBL/GenBank/DDBJ databases">
        <authorList>
            <person name="Gupta K D."/>
        </authorList>
    </citation>
    <scope>NUCLEOTIDE SEQUENCE [LARGE SCALE GENOMIC DNA]</scope>
</reference>
<dbReference type="SMART" id="SM00327">
    <property type="entry name" value="VWA"/>
    <property type="match status" value="1"/>
</dbReference>
<dbReference type="EMBL" id="CACVBS010000085">
    <property type="protein sequence ID" value="CAA7270103.1"/>
    <property type="molecule type" value="Genomic_DNA"/>
</dbReference>
<feature type="domain" description="VWFA" evidence="1">
    <location>
        <begin position="264"/>
        <end position="470"/>
    </location>
</feature>
<evidence type="ECO:0000259" key="1">
    <source>
        <dbReference type="PROSITE" id="PS50234"/>
    </source>
</evidence>
<dbReference type="AlphaFoldDB" id="A0A8S0XS78"/>
<dbReference type="SUPFAM" id="SSF53300">
    <property type="entry name" value="vWA-like"/>
    <property type="match status" value="1"/>
</dbReference>
<dbReference type="PANTHER" id="PTHR34706:SF1">
    <property type="entry name" value="VWFA DOMAIN-CONTAINING PROTEIN"/>
    <property type="match status" value="1"/>
</dbReference>